<evidence type="ECO:0000259" key="1">
    <source>
        <dbReference type="Pfam" id="PF01493"/>
    </source>
</evidence>
<dbReference type="SUPFAM" id="SSF69336">
    <property type="entry name" value="Alpha subunit of glutamate synthase, C-terminal domain"/>
    <property type="match status" value="1"/>
</dbReference>
<protein>
    <recommendedName>
        <fullName evidence="1">Glutamate synthase alpha subunit C-terminal domain-containing protein</fullName>
    </recommendedName>
</protein>
<feature type="domain" description="Glutamate synthase alpha subunit C-terminal" evidence="1">
    <location>
        <begin position="1"/>
        <end position="167"/>
    </location>
</feature>
<keyword evidence="3" id="KW-1185">Reference proteome</keyword>
<dbReference type="Proteomes" id="UP001217089">
    <property type="component" value="Unassembled WGS sequence"/>
</dbReference>
<proteinExistence type="predicted"/>
<reference evidence="2 3" key="1">
    <citation type="submission" date="2022-12" db="EMBL/GenBank/DDBJ databases">
        <title>Chromosome-level genome of Tegillarca granosa.</title>
        <authorList>
            <person name="Kim J."/>
        </authorList>
    </citation>
    <scope>NUCLEOTIDE SEQUENCE [LARGE SCALE GENOMIC DNA]</scope>
    <source>
        <strain evidence="2">Teg-2019</strain>
        <tissue evidence="2">Adductor muscle</tissue>
    </source>
</reference>
<comment type="caution">
    <text evidence="2">The sequence shown here is derived from an EMBL/GenBank/DDBJ whole genome shotgun (WGS) entry which is preliminary data.</text>
</comment>
<evidence type="ECO:0000313" key="3">
    <source>
        <dbReference type="Proteomes" id="UP001217089"/>
    </source>
</evidence>
<dbReference type="PANTHER" id="PTHR43100">
    <property type="entry name" value="GLUTAMATE SYNTHASE [NADPH] SMALL CHAIN"/>
    <property type="match status" value="1"/>
</dbReference>
<dbReference type="Pfam" id="PF01493">
    <property type="entry name" value="GXGXG"/>
    <property type="match status" value="1"/>
</dbReference>
<dbReference type="Gene3D" id="2.160.20.60">
    <property type="entry name" value="Glutamate synthase, alpha subunit, C-terminal domain"/>
    <property type="match status" value="1"/>
</dbReference>
<dbReference type="InterPro" id="IPR051394">
    <property type="entry name" value="Glutamate_Synthase"/>
</dbReference>
<organism evidence="2 3">
    <name type="scientific">Tegillarca granosa</name>
    <name type="common">Malaysian cockle</name>
    <name type="synonym">Anadara granosa</name>
    <dbReference type="NCBI Taxonomy" id="220873"/>
    <lineage>
        <taxon>Eukaryota</taxon>
        <taxon>Metazoa</taxon>
        <taxon>Spiralia</taxon>
        <taxon>Lophotrochozoa</taxon>
        <taxon>Mollusca</taxon>
        <taxon>Bivalvia</taxon>
        <taxon>Autobranchia</taxon>
        <taxon>Pteriomorphia</taxon>
        <taxon>Arcoida</taxon>
        <taxon>Arcoidea</taxon>
        <taxon>Arcidae</taxon>
        <taxon>Tegillarca</taxon>
    </lineage>
</organism>
<gene>
    <name evidence="2" type="ORF">KUTeg_007256</name>
</gene>
<dbReference type="EMBL" id="JARBDR010000337">
    <property type="protein sequence ID" value="KAJ8315106.1"/>
    <property type="molecule type" value="Genomic_DNA"/>
</dbReference>
<name>A0ABQ9FEP0_TEGGR</name>
<evidence type="ECO:0000313" key="2">
    <source>
        <dbReference type="EMBL" id="KAJ8315106.1"/>
    </source>
</evidence>
<sequence length="167" mass="17588">MNITNEDRTFGATLSYHISRKYVEAGLPDNSIVINLKGSGGQSFCAFMVKGVHVDLEGDANDYVGKGLSGGEIVIYPPKDAPSSFHSEDNIIVGNVVLYGATAGKAYFRGQTAERFCVRNSGAIAVSEGCGDHGCEYMTGGKVIVLGLTGRNFAAGMSGGLAYIYDK</sequence>
<accession>A0ABQ9FEP0</accession>
<dbReference type="PANTHER" id="PTHR43100:SF1">
    <property type="entry name" value="GLUTAMATE SYNTHASE [NADPH] SMALL CHAIN"/>
    <property type="match status" value="1"/>
</dbReference>
<dbReference type="InterPro" id="IPR036485">
    <property type="entry name" value="Glu_synth_asu_C_sf"/>
</dbReference>
<dbReference type="InterPro" id="IPR002489">
    <property type="entry name" value="Glu_synth_asu_C"/>
</dbReference>